<organism evidence="2 3">
    <name type="scientific">Paraconiothyrium brasiliense</name>
    <dbReference type="NCBI Taxonomy" id="300254"/>
    <lineage>
        <taxon>Eukaryota</taxon>
        <taxon>Fungi</taxon>
        <taxon>Dikarya</taxon>
        <taxon>Ascomycota</taxon>
        <taxon>Pezizomycotina</taxon>
        <taxon>Dothideomycetes</taxon>
        <taxon>Pleosporomycetidae</taxon>
        <taxon>Pleosporales</taxon>
        <taxon>Massarineae</taxon>
        <taxon>Didymosphaeriaceae</taxon>
        <taxon>Paraconiothyrium</taxon>
    </lineage>
</organism>
<evidence type="ECO:0000256" key="1">
    <source>
        <dbReference type="SAM" id="MobiDB-lite"/>
    </source>
</evidence>
<feature type="region of interest" description="Disordered" evidence="1">
    <location>
        <begin position="600"/>
        <end position="635"/>
    </location>
</feature>
<name>A0ABR3S176_9PLEO</name>
<evidence type="ECO:0008006" key="4">
    <source>
        <dbReference type="Google" id="ProtNLM"/>
    </source>
</evidence>
<proteinExistence type="predicted"/>
<dbReference type="Pfam" id="PF11957">
    <property type="entry name" value="efThoc1"/>
    <property type="match status" value="1"/>
</dbReference>
<dbReference type="PANTHER" id="PTHR13265:SF0">
    <property type="entry name" value="HPR1"/>
    <property type="match status" value="1"/>
</dbReference>
<dbReference type="PANTHER" id="PTHR13265">
    <property type="entry name" value="THO COMPLEX SUBUNIT 1"/>
    <property type="match status" value="1"/>
</dbReference>
<feature type="compositionally biased region" description="Basic and acidic residues" evidence="1">
    <location>
        <begin position="543"/>
        <end position="553"/>
    </location>
</feature>
<evidence type="ECO:0000313" key="3">
    <source>
        <dbReference type="Proteomes" id="UP001521785"/>
    </source>
</evidence>
<feature type="compositionally biased region" description="Basic and acidic residues" evidence="1">
    <location>
        <begin position="267"/>
        <end position="291"/>
    </location>
</feature>
<protein>
    <recommendedName>
        <fullName evidence="4">Nuclear matrix protein</fullName>
    </recommendedName>
</protein>
<dbReference type="InterPro" id="IPR021861">
    <property type="entry name" value="THO_THOC1"/>
</dbReference>
<gene>
    <name evidence="2" type="ORF">SLS60_002116</name>
</gene>
<keyword evidence="3" id="KW-1185">Reference proteome</keyword>
<comment type="caution">
    <text evidence="2">The sequence shown here is derived from an EMBL/GenBank/DDBJ whole genome shotgun (WGS) entry which is preliminary data.</text>
</comment>
<feature type="region of interest" description="Disordered" evidence="1">
    <location>
        <begin position="260"/>
        <end position="291"/>
    </location>
</feature>
<feature type="region of interest" description="Disordered" evidence="1">
    <location>
        <begin position="535"/>
        <end position="571"/>
    </location>
</feature>
<dbReference type="Proteomes" id="UP001521785">
    <property type="component" value="Unassembled WGS sequence"/>
</dbReference>
<accession>A0ABR3S176</accession>
<sequence>MALSATSSEDRFGPRLNALVKRARAVKQETSIDPPLQIPALLTDNEPLMDPIEPRDLRELTAESAAKSILYPILNSTRIHDPSFVDVWNLLDVVQGCADRDLCSNQLVLLLAEEVLDSLSIADCHLAFNYLESRREAILSVSEISNPASIAWMCRNVLTHLMTPPQAISRPLLTIGQGGTGTTGSKEMVILRTCNELLRRLSRAEDPVFCGRVYVFLFQSFPLGHKGSVNLRGEFHVGNVTTFEDFIVAEQSGDLLMEDAPTSQAENVEKEAKPEETKPAEPDSRTEKKPSTMDIDTLYPVFWSLQHSFSNPPRLFDDEKFKQFQRALEATLAKFKEVPKVIQSGESARKAGSPTSADENYDEFANSFNPKYLTSRDLFKLELSDVAFQRHVLVQALILIDFLLTLTGTAKSKPHYENAQQSMKYSFTLGEEDTEWALGIKNSIANYLQDGPDGKFYYRVVDTVLSRDKNWVRWKMDRCQSFTRQKVPAKVYLESKGGAVAAVTSKKDRKPGGVPPALRFLATAEPGKGLAQLRQRGQFTKPSPKDYTARIETTDQQPPTEEDPRELNEKITSSTWRGLRLASQNQLSLFDRFNHANGLKSLFQPGQTRTEDKGGDPQPEQTVEEPRADQQSIVA</sequence>
<dbReference type="EMBL" id="JAKJXO020000002">
    <property type="protein sequence ID" value="KAL1610448.1"/>
    <property type="molecule type" value="Genomic_DNA"/>
</dbReference>
<evidence type="ECO:0000313" key="2">
    <source>
        <dbReference type="EMBL" id="KAL1610448.1"/>
    </source>
</evidence>
<reference evidence="2 3" key="1">
    <citation type="submission" date="2024-02" db="EMBL/GenBank/DDBJ databases">
        <title>De novo assembly and annotation of 12 fungi associated with fruit tree decline syndrome in Ontario, Canada.</title>
        <authorList>
            <person name="Sulman M."/>
            <person name="Ellouze W."/>
            <person name="Ilyukhin E."/>
        </authorList>
    </citation>
    <scope>NUCLEOTIDE SEQUENCE [LARGE SCALE GENOMIC DNA]</scope>
    <source>
        <strain evidence="2 3">M42-189</strain>
    </source>
</reference>